<gene>
    <name evidence="1" type="ORF">SOCE26_064490</name>
</gene>
<proteinExistence type="predicted"/>
<accession>A0A2L0F0H7</accession>
<dbReference type="EMBL" id="CP012673">
    <property type="protein sequence ID" value="AUX44979.1"/>
    <property type="molecule type" value="Genomic_DNA"/>
</dbReference>
<organism evidence="1 2">
    <name type="scientific">Sorangium cellulosum</name>
    <name type="common">Polyangium cellulosum</name>
    <dbReference type="NCBI Taxonomy" id="56"/>
    <lineage>
        <taxon>Bacteria</taxon>
        <taxon>Pseudomonadati</taxon>
        <taxon>Myxococcota</taxon>
        <taxon>Polyangia</taxon>
        <taxon>Polyangiales</taxon>
        <taxon>Polyangiaceae</taxon>
        <taxon>Sorangium</taxon>
    </lineage>
</organism>
<reference evidence="1 2" key="1">
    <citation type="submission" date="2015-09" db="EMBL/GenBank/DDBJ databases">
        <title>Sorangium comparison.</title>
        <authorList>
            <person name="Zaburannyi N."/>
            <person name="Bunk B."/>
            <person name="Overmann J."/>
            <person name="Mueller R."/>
        </authorList>
    </citation>
    <scope>NUCLEOTIDE SEQUENCE [LARGE SCALE GENOMIC DNA]</scope>
    <source>
        <strain evidence="1 2">So ce26</strain>
    </source>
</reference>
<dbReference type="AlphaFoldDB" id="A0A2L0F0H7"/>
<protein>
    <submittedName>
        <fullName evidence="1">Uncharacterized protein</fullName>
    </submittedName>
</protein>
<evidence type="ECO:0000313" key="2">
    <source>
        <dbReference type="Proteomes" id="UP000238348"/>
    </source>
</evidence>
<dbReference type="Proteomes" id="UP000238348">
    <property type="component" value="Chromosome"/>
</dbReference>
<sequence length="34" mass="3708">MGHNVSMGRLCDFEVGHFATGRSETEECTFSKSG</sequence>
<evidence type="ECO:0000313" key="1">
    <source>
        <dbReference type="EMBL" id="AUX44979.1"/>
    </source>
</evidence>
<name>A0A2L0F0H7_SORCE</name>